<evidence type="ECO:0000313" key="3">
    <source>
        <dbReference type="Proteomes" id="UP000002634"/>
    </source>
</evidence>
<keyword evidence="1" id="KW-0472">Membrane</keyword>
<proteinExistence type="predicted"/>
<evidence type="ECO:0000313" key="2">
    <source>
        <dbReference type="EMBL" id="ACY82902.1"/>
    </source>
</evidence>
<accession>A0AAU8P0J6</accession>
<keyword evidence="3" id="KW-1185">Reference proteome</keyword>
<organism evidence="2 3">
    <name type="scientific">Edwardsiella piscicida</name>
    <dbReference type="NCBI Taxonomy" id="1263550"/>
    <lineage>
        <taxon>Bacteria</taxon>
        <taxon>Pseudomonadati</taxon>
        <taxon>Pseudomonadota</taxon>
        <taxon>Gammaproteobacteria</taxon>
        <taxon>Enterobacterales</taxon>
        <taxon>Hafniaceae</taxon>
        <taxon>Edwardsiella</taxon>
    </lineage>
</organism>
<name>A0AAU8P0J6_EDWPI</name>
<feature type="transmembrane region" description="Helical" evidence="1">
    <location>
        <begin position="12"/>
        <end position="32"/>
    </location>
</feature>
<protein>
    <submittedName>
        <fullName evidence="2">Uncharacterized protein</fullName>
    </submittedName>
</protein>
<evidence type="ECO:0000256" key="1">
    <source>
        <dbReference type="SAM" id="Phobius"/>
    </source>
</evidence>
<dbReference type="AlphaFoldDB" id="A0AAU8P0J6"/>
<dbReference type="Proteomes" id="UP000002634">
    <property type="component" value="Chromosome"/>
</dbReference>
<gene>
    <name evidence="2" type="ordered locus">ETAE_0055</name>
</gene>
<dbReference type="KEGG" id="etr:ETAE_0055"/>
<sequence length="41" mass="4882">MAFKYIQKKDWNLYLLFLLCIITPVLAPLYFLCYKSATHVV</sequence>
<dbReference type="EMBL" id="CP001135">
    <property type="protein sequence ID" value="ACY82902.1"/>
    <property type="molecule type" value="Genomic_DNA"/>
</dbReference>
<reference evidence="2 3" key="1">
    <citation type="journal article" date="2009" name="PLoS ONE">
        <title>Genome sequence of the versatile fish pathogen Edwardsiella tarda provides insights into its adaptation to broad host ranges and intracellular niches.</title>
        <authorList>
            <person name="Wang Q."/>
            <person name="Yang M."/>
            <person name="Xiao J."/>
            <person name="Wu H."/>
            <person name="Wang X."/>
            <person name="Lv Y."/>
            <person name="Xu L."/>
            <person name="Zheng H."/>
            <person name="Wang S."/>
            <person name="Zhao G."/>
            <person name="Liu Q."/>
            <person name="Zhang Y."/>
        </authorList>
    </citation>
    <scope>NUCLEOTIDE SEQUENCE [LARGE SCALE GENOMIC DNA]</scope>
    <source>
        <strain evidence="3">EIB202 / CCTCC M208068</strain>
    </source>
</reference>
<keyword evidence="1" id="KW-1133">Transmembrane helix</keyword>
<keyword evidence="1" id="KW-0812">Transmembrane</keyword>